<dbReference type="SUPFAM" id="SSF103473">
    <property type="entry name" value="MFS general substrate transporter"/>
    <property type="match status" value="1"/>
</dbReference>
<protein>
    <recommendedName>
        <fullName evidence="5">Sodium:galactoside symporter</fullName>
    </recommendedName>
</protein>
<feature type="transmembrane region" description="Helical" evidence="2">
    <location>
        <begin position="149"/>
        <end position="166"/>
    </location>
</feature>
<feature type="transmembrane region" description="Helical" evidence="2">
    <location>
        <begin position="75"/>
        <end position="95"/>
    </location>
</feature>
<feature type="transmembrane region" description="Helical" evidence="2">
    <location>
        <begin position="398"/>
        <end position="419"/>
    </location>
</feature>
<dbReference type="EMBL" id="CAJPVI010000102">
    <property type="protein sequence ID" value="CAG2160989.1"/>
    <property type="molecule type" value="Genomic_DNA"/>
</dbReference>
<sequence>MTARLAHLAAYGALGLPLAMVALPIYVQAPAYYTSRLGMPLSTAGLILFLTRIVDTAQDPLLGRWADRLAGSRRLLSALWTSALCLVAAFAALWMPPVSGMALAAWFAAALVAVYAAHSFINVAYLAWGSRLGHDSDVLTRAAAWREGAGVLGVLIASAGPAWLLASEDRAPQNAIVPFIALFGILLIGAIWVLRFAPPWQTMSTSQTSQSHRSGFRPAIVSVWRTLRDNRSFRMLLVPYFLNGLSVAIPASLAVFFIEDRLVAIKWVAPSLALYFLAAALGLPLWVRISRRVGPQGAWRAAMGLAIAAFVWGATLGPGDLVAFLLVCIGCGFALGADLALPPVLLAQCIPDGEGPGTYVGIWTLIGKLCLALSALTLPGLDWLGYRPGSPATGTPGVVLALTYAGLPCLLKFGALSALRMPLDSITEKVR</sequence>
<dbReference type="RefSeq" id="WP_211958626.1">
    <property type="nucleotide sequence ID" value="NZ_CAJPVI010000102.1"/>
</dbReference>
<dbReference type="Proteomes" id="UP000672657">
    <property type="component" value="Unassembled WGS sequence"/>
</dbReference>
<dbReference type="PANTHER" id="PTHR11328:SF24">
    <property type="entry name" value="MAJOR FACILITATOR SUPERFAMILY (MFS) PROFILE DOMAIN-CONTAINING PROTEIN"/>
    <property type="match status" value="1"/>
</dbReference>
<keyword evidence="2" id="KW-1133">Transmembrane helix</keyword>
<proteinExistence type="inferred from homology"/>
<dbReference type="InterPro" id="IPR039672">
    <property type="entry name" value="MFS_2"/>
</dbReference>
<name>A0ABN7QEN5_9BURK</name>
<dbReference type="Pfam" id="PF13347">
    <property type="entry name" value="MFS_2"/>
    <property type="match status" value="1"/>
</dbReference>
<feature type="transmembrane region" description="Helical" evidence="2">
    <location>
        <begin position="172"/>
        <end position="194"/>
    </location>
</feature>
<feature type="transmembrane region" description="Helical" evidence="2">
    <location>
        <begin position="298"/>
        <end position="315"/>
    </location>
</feature>
<gene>
    <name evidence="3" type="ORF">LMG26411_07917</name>
</gene>
<keyword evidence="2" id="KW-0472">Membrane</keyword>
<comment type="caution">
    <text evidence="3">The sequence shown here is derived from an EMBL/GenBank/DDBJ whole genome shotgun (WGS) entry which is preliminary data.</text>
</comment>
<accession>A0ABN7QEN5</accession>
<evidence type="ECO:0008006" key="5">
    <source>
        <dbReference type="Google" id="ProtNLM"/>
    </source>
</evidence>
<keyword evidence="4" id="KW-1185">Reference proteome</keyword>
<reference evidence="3 4" key="1">
    <citation type="submission" date="2021-03" db="EMBL/GenBank/DDBJ databases">
        <authorList>
            <person name="Peeters C."/>
        </authorList>
    </citation>
    <scope>NUCLEOTIDE SEQUENCE [LARGE SCALE GENOMIC DNA]</scope>
    <source>
        <strain evidence="3 4">LMG 26411</strain>
    </source>
</reference>
<dbReference type="PANTHER" id="PTHR11328">
    <property type="entry name" value="MAJOR FACILITATOR SUPERFAMILY DOMAIN-CONTAINING PROTEIN"/>
    <property type="match status" value="1"/>
</dbReference>
<feature type="transmembrane region" description="Helical" evidence="2">
    <location>
        <begin position="37"/>
        <end position="54"/>
    </location>
</feature>
<evidence type="ECO:0000313" key="3">
    <source>
        <dbReference type="EMBL" id="CAG2160989.1"/>
    </source>
</evidence>
<organism evidence="3 4">
    <name type="scientific">Cupriavidus numazuensis</name>
    <dbReference type="NCBI Taxonomy" id="221992"/>
    <lineage>
        <taxon>Bacteria</taxon>
        <taxon>Pseudomonadati</taxon>
        <taxon>Pseudomonadota</taxon>
        <taxon>Betaproteobacteria</taxon>
        <taxon>Burkholderiales</taxon>
        <taxon>Burkholderiaceae</taxon>
        <taxon>Cupriavidus</taxon>
    </lineage>
</organism>
<feature type="transmembrane region" description="Helical" evidence="2">
    <location>
        <begin position="235"/>
        <end position="258"/>
    </location>
</feature>
<comment type="similarity">
    <text evidence="1">Belongs to the sodium:galactoside symporter (TC 2.A.2) family.</text>
</comment>
<dbReference type="InterPro" id="IPR036259">
    <property type="entry name" value="MFS_trans_sf"/>
</dbReference>
<feature type="transmembrane region" description="Helical" evidence="2">
    <location>
        <begin position="264"/>
        <end position="286"/>
    </location>
</feature>
<evidence type="ECO:0000313" key="4">
    <source>
        <dbReference type="Proteomes" id="UP000672657"/>
    </source>
</evidence>
<feature type="transmembrane region" description="Helical" evidence="2">
    <location>
        <begin position="321"/>
        <end position="346"/>
    </location>
</feature>
<keyword evidence="2" id="KW-0812">Transmembrane</keyword>
<evidence type="ECO:0000256" key="2">
    <source>
        <dbReference type="SAM" id="Phobius"/>
    </source>
</evidence>
<feature type="transmembrane region" description="Helical" evidence="2">
    <location>
        <begin position="358"/>
        <end position="378"/>
    </location>
</feature>
<evidence type="ECO:0000256" key="1">
    <source>
        <dbReference type="ARBA" id="ARBA00009617"/>
    </source>
</evidence>
<feature type="transmembrane region" description="Helical" evidence="2">
    <location>
        <begin position="101"/>
        <end position="128"/>
    </location>
</feature>
<dbReference type="Gene3D" id="1.20.1250.20">
    <property type="entry name" value="MFS general substrate transporter like domains"/>
    <property type="match status" value="2"/>
</dbReference>